<proteinExistence type="inferred from homology"/>
<dbReference type="Pfam" id="PF00583">
    <property type="entry name" value="Acetyltransf_1"/>
    <property type="match status" value="1"/>
</dbReference>
<name>I4EMM1_9BACT</name>
<evidence type="ECO:0000313" key="7">
    <source>
        <dbReference type="Proteomes" id="UP000004221"/>
    </source>
</evidence>
<evidence type="ECO:0000256" key="3">
    <source>
        <dbReference type="ARBA" id="ARBA00022679"/>
    </source>
</evidence>
<evidence type="ECO:0000259" key="5">
    <source>
        <dbReference type="PROSITE" id="PS51186"/>
    </source>
</evidence>
<dbReference type="EMBL" id="CAGS01000579">
    <property type="protein sequence ID" value="CCF85934.1"/>
    <property type="molecule type" value="Genomic_DNA"/>
</dbReference>
<gene>
    <name evidence="6" type="ORF">NITHO_620004</name>
</gene>
<comment type="caution">
    <text evidence="6">The sequence shown here is derived from an EMBL/GenBank/DDBJ whole genome shotgun (WGS) entry which is preliminary data.</text>
</comment>
<dbReference type="InterPro" id="IPR016181">
    <property type="entry name" value="Acyl_CoA_acyltransferase"/>
</dbReference>
<dbReference type="PROSITE" id="PS51186">
    <property type="entry name" value="GNAT"/>
    <property type="match status" value="1"/>
</dbReference>
<evidence type="ECO:0000256" key="2">
    <source>
        <dbReference type="ARBA" id="ARBA00022490"/>
    </source>
</evidence>
<keyword evidence="3 6" id="KW-0808">Transferase</keyword>
<dbReference type="AlphaFoldDB" id="I4EMM1"/>
<dbReference type="InterPro" id="IPR006464">
    <property type="entry name" value="AcTrfase_RimI/Ard1"/>
</dbReference>
<evidence type="ECO:0000313" key="6">
    <source>
        <dbReference type="EMBL" id="CCF85934.1"/>
    </source>
</evidence>
<evidence type="ECO:0000256" key="4">
    <source>
        <dbReference type="ARBA" id="ARBA00023315"/>
    </source>
</evidence>
<dbReference type="PANTHER" id="PTHR43420">
    <property type="entry name" value="ACETYLTRANSFERASE"/>
    <property type="match status" value="1"/>
</dbReference>
<dbReference type="CDD" id="cd04301">
    <property type="entry name" value="NAT_SF"/>
    <property type="match status" value="1"/>
</dbReference>
<organism evidence="6 7">
    <name type="scientific">Nitrolancea hollandica Lb</name>
    <dbReference type="NCBI Taxonomy" id="1129897"/>
    <lineage>
        <taxon>Bacteria</taxon>
        <taxon>Pseudomonadati</taxon>
        <taxon>Thermomicrobiota</taxon>
        <taxon>Thermomicrobia</taxon>
        <taxon>Sphaerobacterales</taxon>
        <taxon>Sphaerobacterineae</taxon>
        <taxon>Sphaerobacteraceae</taxon>
        <taxon>Nitrolancea</taxon>
    </lineage>
</organism>
<dbReference type="InterPro" id="IPR000182">
    <property type="entry name" value="GNAT_dom"/>
</dbReference>
<keyword evidence="4" id="KW-0012">Acyltransferase</keyword>
<evidence type="ECO:0000256" key="1">
    <source>
        <dbReference type="ARBA" id="ARBA00005395"/>
    </source>
</evidence>
<feature type="domain" description="N-acetyltransferase" evidence="5">
    <location>
        <begin position="12"/>
        <end position="188"/>
    </location>
</feature>
<accession>I4EMM1</accession>
<keyword evidence="2" id="KW-0963">Cytoplasm</keyword>
<reference evidence="6 7" key="1">
    <citation type="journal article" date="2012" name="ISME J.">
        <title>Nitrification expanded: discovery, physiology and genomics of a nitrite-oxidizing bacterium from the phylum Chloroflexi.</title>
        <authorList>
            <person name="Sorokin D.Y."/>
            <person name="Lucker S."/>
            <person name="Vejmelkova D."/>
            <person name="Kostrikina N.A."/>
            <person name="Kleerebezem R."/>
            <person name="Rijpstra W.I."/>
            <person name="Damste J.S."/>
            <person name="Le Paslier D."/>
            <person name="Muyzer G."/>
            <person name="Wagner M."/>
            <person name="van Loosdrecht M.C."/>
            <person name="Daims H."/>
        </authorList>
    </citation>
    <scope>NUCLEOTIDE SEQUENCE [LARGE SCALE GENOMIC DNA]</scope>
    <source>
        <strain evidence="7">none</strain>
    </source>
</reference>
<dbReference type="NCBIfam" id="TIGR01575">
    <property type="entry name" value="rimI"/>
    <property type="match status" value="1"/>
</dbReference>
<dbReference type="SUPFAM" id="SSF55729">
    <property type="entry name" value="Acyl-CoA N-acyltransferases (Nat)"/>
    <property type="match status" value="1"/>
</dbReference>
<dbReference type="GO" id="GO:0008080">
    <property type="term" value="F:N-acetyltransferase activity"/>
    <property type="evidence" value="ECO:0007669"/>
    <property type="project" value="InterPro"/>
</dbReference>
<dbReference type="Gene3D" id="3.40.630.30">
    <property type="match status" value="1"/>
</dbReference>
<dbReference type="Proteomes" id="UP000004221">
    <property type="component" value="Unassembled WGS sequence"/>
</dbReference>
<dbReference type="PANTHER" id="PTHR43420:SF44">
    <property type="entry name" value="ACETYLTRANSFERASE YPEA"/>
    <property type="match status" value="1"/>
</dbReference>
<keyword evidence="7" id="KW-1185">Reference proteome</keyword>
<comment type="similarity">
    <text evidence="1">Belongs to the acetyltransferase family. RimI subfamily.</text>
</comment>
<protein>
    <submittedName>
        <fullName evidence="6">Ribosomal-protein-alanine acetyltransferase</fullName>
    </submittedName>
</protein>
<dbReference type="RefSeq" id="WP_008481283.1">
    <property type="nucleotide sequence ID" value="NZ_CAGS01000579.1"/>
</dbReference>
<sequence>MNNHQPGDSAVYYLETMRSEDVPEVSRVERRCFTNPWPESAYRRELKNPAANYYIVLRVHEPQAEPRLEEREPNGRRFFLPLIRRAEPKSTDPIVGFAGMWLLYDEAHVTTIAVAPEHRGRGLGELLLVALFEEAGIRGAEWLTLEVRVTNTPAQTLYEKYGFTRQGLRRRYYSDNGEDAYIMWSPSLRNEQYQRRFAELRSRLIERLESKGMINPRNVHDRPRY</sequence>
<dbReference type="InterPro" id="IPR050680">
    <property type="entry name" value="YpeA/RimI_acetyltransf"/>
</dbReference>